<dbReference type="Proteomes" id="UP000000311">
    <property type="component" value="Unassembled WGS sequence"/>
</dbReference>
<dbReference type="STRING" id="104421.E2ADH0"/>
<sequence length="121" mass="13841">LLSKSFKQSLSRISIVICPKLILQLSDISNSVREKLRNLLKSCRYFSLYLDESTDIRHLSQLSIFTRIVQDDFSCVEELLDFVSLHDTTTGLDIFLAVEDLLKKFDVDFNKCSSIMTDGAK</sequence>
<dbReference type="OMA" id="HAFENCL"/>
<feature type="non-terminal residue" evidence="1">
    <location>
        <position position="121"/>
    </location>
</feature>
<dbReference type="EMBL" id="GL438750">
    <property type="protein sequence ID" value="EFN68532.1"/>
    <property type="molecule type" value="Genomic_DNA"/>
</dbReference>
<evidence type="ECO:0000313" key="2">
    <source>
        <dbReference type="Proteomes" id="UP000000311"/>
    </source>
</evidence>
<dbReference type="InParanoid" id="E2ADH0"/>
<accession>E2ADH0</accession>
<reference evidence="1 2" key="1">
    <citation type="journal article" date="2010" name="Science">
        <title>Genomic comparison of the ants Camponotus floridanus and Harpegnathos saltator.</title>
        <authorList>
            <person name="Bonasio R."/>
            <person name="Zhang G."/>
            <person name="Ye C."/>
            <person name="Mutti N.S."/>
            <person name="Fang X."/>
            <person name="Qin N."/>
            <person name="Donahue G."/>
            <person name="Yang P."/>
            <person name="Li Q."/>
            <person name="Li C."/>
            <person name="Zhang P."/>
            <person name="Huang Z."/>
            <person name="Berger S.L."/>
            <person name="Reinberg D."/>
            <person name="Wang J."/>
            <person name="Liebig J."/>
        </authorList>
    </citation>
    <scope>NUCLEOTIDE SEQUENCE [LARGE SCALE GENOMIC DNA]</scope>
    <source>
        <strain evidence="2">C129</strain>
    </source>
</reference>
<name>E2ADH0_CAMFO</name>
<keyword evidence="2" id="KW-1185">Reference proteome</keyword>
<organism evidence="2">
    <name type="scientific">Camponotus floridanus</name>
    <name type="common">Florida carpenter ant</name>
    <dbReference type="NCBI Taxonomy" id="104421"/>
    <lineage>
        <taxon>Eukaryota</taxon>
        <taxon>Metazoa</taxon>
        <taxon>Ecdysozoa</taxon>
        <taxon>Arthropoda</taxon>
        <taxon>Hexapoda</taxon>
        <taxon>Insecta</taxon>
        <taxon>Pterygota</taxon>
        <taxon>Neoptera</taxon>
        <taxon>Endopterygota</taxon>
        <taxon>Hymenoptera</taxon>
        <taxon>Apocrita</taxon>
        <taxon>Aculeata</taxon>
        <taxon>Formicoidea</taxon>
        <taxon>Formicidae</taxon>
        <taxon>Formicinae</taxon>
        <taxon>Camponotus</taxon>
    </lineage>
</organism>
<gene>
    <name evidence="1" type="ORF">EAG_09962</name>
</gene>
<protein>
    <submittedName>
        <fullName evidence="1">General transcription factor II-I repeat domain-containing protein 2</fullName>
    </submittedName>
</protein>
<proteinExistence type="predicted"/>
<dbReference type="AlphaFoldDB" id="E2ADH0"/>
<dbReference type="PANTHER" id="PTHR45913">
    <property type="entry name" value="EPM2A-INTERACTING PROTEIN 1"/>
    <property type="match status" value="1"/>
</dbReference>
<dbReference type="PANTHER" id="PTHR45913:SF20">
    <property type="entry name" value="GENERAL TRANSCRIPTION FACTOR II-I REPEAT DOMAIN-CONTAINING PROTEIN 2"/>
    <property type="match status" value="1"/>
</dbReference>
<dbReference type="OrthoDB" id="7701213at2759"/>
<feature type="non-terminal residue" evidence="1">
    <location>
        <position position="1"/>
    </location>
</feature>
<evidence type="ECO:0000313" key="1">
    <source>
        <dbReference type="EMBL" id="EFN68532.1"/>
    </source>
</evidence>